<dbReference type="EMBL" id="JBHUOQ010000001">
    <property type="protein sequence ID" value="MFD2830313.1"/>
    <property type="molecule type" value="Genomic_DNA"/>
</dbReference>
<feature type="domain" description="Solute-binding protein family 5" evidence="5">
    <location>
        <begin position="81"/>
        <end position="469"/>
    </location>
</feature>
<dbReference type="Proteomes" id="UP001597519">
    <property type="component" value="Unassembled WGS sequence"/>
</dbReference>
<evidence type="ECO:0000256" key="4">
    <source>
        <dbReference type="SAM" id="SignalP"/>
    </source>
</evidence>
<dbReference type="InterPro" id="IPR039424">
    <property type="entry name" value="SBP_5"/>
</dbReference>
<feature type="signal peptide" evidence="4">
    <location>
        <begin position="1"/>
        <end position="18"/>
    </location>
</feature>
<dbReference type="Gene3D" id="3.90.76.10">
    <property type="entry name" value="Dipeptide-binding Protein, Domain 1"/>
    <property type="match status" value="2"/>
</dbReference>
<evidence type="ECO:0000256" key="3">
    <source>
        <dbReference type="ARBA" id="ARBA00022729"/>
    </source>
</evidence>
<keyword evidence="2" id="KW-0813">Transport</keyword>
<reference evidence="7" key="1">
    <citation type="journal article" date="2019" name="Int. J. Syst. Evol. Microbiol.">
        <title>The Global Catalogue of Microorganisms (GCM) 10K type strain sequencing project: providing services to taxonomists for standard genome sequencing and annotation.</title>
        <authorList>
            <consortium name="The Broad Institute Genomics Platform"/>
            <consortium name="The Broad Institute Genome Sequencing Center for Infectious Disease"/>
            <person name="Wu L."/>
            <person name="Ma J."/>
        </authorList>
    </citation>
    <scope>NUCLEOTIDE SEQUENCE [LARGE SCALE GENOMIC DNA]</scope>
    <source>
        <strain evidence="7">KCTC 33575</strain>
    </source>
</reference>
<keyword evidence="3 4" id="KW-0732">Signal</keyword>
<dbReference type="PIRSF" id="PIRSF002741">
    <property type="entry name" value="MppA"/>
    <property type="match status" value="1"/>
</dbReference>
<accession>A0ABW5WVM0</accession>
<comment type="similarity">
    <text evidence="1">Belongs to the bacterial solute-binding protein 5 family.</text>
</comment>
<evidence type="ECO:0000259" key="5">
    <source>
        <dbReference type="Pfam" id="PF00496"/>
    </source>
</evidence>
<comment type="caution">
    <text evidence="6">The sequence shown here is derived from an EMBL/GenBank/DDBJ whole genome shotgun (WGS) entry which is preliminary data.</text>
</comment>
<gene>
    <name evidence="6" type="ORF">ACFSX4_07490</name>
</gene>
<dbReference type="SUPFAM" id="SSF53850">
    <property type="entry name" value="Periplasmic binding protein-like II"/>
    <property type="match status" value="1"/>
</dbReference>
<dbReference type="Pfam" id="PF00496">
    <property type="entry name" value="SBP_bac_5"/>
    <property type="match status" value="1"/>
</dbReference>
<dbReference type="RefSeq" id="WP_377773123.1">
    <property type="nucleotide sequence ID" value="NZ_JBHUOQ010000001.1"/>
</dbReference>
<organism evidence="6 7">
    <name type="scientific">Corticicoccus populi</name>
    <dbReference type="NCBI Taxonomy" id="1812821"/>
    <lineage>
        <taxon>Bacteria</taxon>
        <taxon>Bacillati</taxon>
        <taxon>Bacillota</taxon>
        <taxon>Bacilli</taxon>
        <taxon>Bacillales</taxon>
        <taxon>Staphylococcaceae</taxon>
        <taxon>Corticicoccus</taxon>
    </lineage>
</organism>
<dbReference type="Gene3D" id="3.40.190.10">
    <property type="entry name" value="Periplasmic binding protein-like II"/>
    <property type="match status" value="1"/>
</dbReference>
<evidence type="ECO:0000256" key="2">
    <source>
        <dbReference type="ARBA" id="ARBA00022448"/>
    </source>
</evidence>
<dbReference type="InterPro" id="IPR000914">
    <property type="entry name" value="SBP_5_dom"/>
</dbReference>
<protein>
    <submittedName>
        <fullName evidence="6">ABC transporter substrate-binding protein</fullName>
    </submittedName>
</protein>
<evidence type="ECO:0000313" key="6">
    <source>
        <dbReference type="EMBL" id="MFD2830313.1"/>
    </source>
</evidence>
<dbReference type="PANTHER" id="PTHR30290">
    <property type="entry name" value="PERIPLASMIC BINDING COMPONENT OF ABC TRANSPORTER"/>
    <property type="match status" value="1"/>
</dbReference>
<name>A0ABW5WVM0_9STAP</name>
<dbReference type="PROSITE" id="PS51257">
    <property type="entry name" value="PROKAR_LIPOPROTEIN"/>
    <property type="match status" value="1"/>
</dbReference>
<dbReference type="PANTHER" id="PTHR30290:SF9">
    <property type="entry name" value="OLIGOPEPTIDE-BINDING PROTEIN APPA"/>
    <property type="match status" value="1"/>
</dbReference>
<feature type="chain" id="PRO_5047266782" evidence="4">
    <location>
        <begin position="19"/>
        <end position="553"/>
    </location>
</feature>
<sequence>MNKILNAAVLVMVIHILAACTSDSEVEDDVSGSLEQGNDIVVSYADDAVSLDPHGSNDAYSNRVRSNIYEGLVKQGDNLETEPLLATDWEQIDDLTWEFTLDENVTFHDGTDFNAETVKANLERVIDPAVASPRANIYEMIEAVNVLDEHKIEIVTEYPFTPLLNYLTHGAGGMISKDLIDRDYQNAIDEAGLDMTLEAYYEERAEDSSEYQEAAEALSESTGDLIEQEAIGTNYLQFSDREQGEYTTLSRFEDYREGPATVDTVTFKVIPEAGILLADLEAGESHMIGFSEESQLERLENNPDIYIENREQLFTEHVGFNTQKEPLNDKRVRQAIAYLFNKEEIIDGVYSGNGNVINGFMNEQIQGYNDDIYTYDYNVERAKELMAEAGYEDGFELSFVTNEMQQRVDLGVYLQEVLSEINIDLSVEQLEWGTFLSHADSGEHDMFVMGWPNPTADPDQSLWPLYHSSMHGTQGNRTFFENEGVDSLLEEARQESDDSRRTVLYEEAQEILNEEIPAIHFRDGMGYQGIQNSVEGIEFDAHVNPDFRNVTIN</sequence>
<dbReference type="InterPro" id="IPR030678">
    <property type="entry name" value="Peptide/Ni-bd"/>
</dbReference>
<evidence type="ECO:0000313" key="7">
    <source>
        <dbReference type="Proteomes" id="UP001597519"/>
    </source>
</evidence>
<proteinExistence type="inferred from homology"/>
<keyword evidence="7" id="KW-1185">Reference proteome</keyword>
<evidence type="ECO:0000256" key="1">
    <source>
        <dbReference type="ARBA" id="ARBA00005695"/>
    </source>
</evidence>
<dbReference type="Gene3D" id="3.10.105.10">
    <property type="entry name" value="Dipeptide-binding Protein, Domain 3"/>
    <property type="match status" value="1"/>
</dbReference>